<sequence length="77" mass="8724">MYMDKFNLQVNSSGAWRNVLVSMTKEQMQQLEEHSAAIAAIAGESHKWRIVVAGLDEVIAYCQAPDYQWQAPKRGRA</sequence>
<dbReference type="AlphaFoldDB" id="Q1GXP9"/>
<dbReference type="HOGENOM" id="CLU_2634025_0_0_4"/>
<gene>
    <name evidence="1" type="ordered locus">Mfla_2725</name>
</gene>
<accession>Q1GXP9</accession>
<reference evidence="1 2" key="1">
    <citation type="submission" date="2006-03" db="EMBL/GenBank/DDBJ databases">
        <title>Complete sequence of Methylobacillus flagellatus KT.</title>
        <authorList>
            <consortium name="US DOE Joint Genome Institute"/>
            <person name="Copeland A."/>
            <person name="Lucas S."/>
            <person name="Lapidus A."/>
            <person name="Barry K."/>
            <person name="Detter J.C."/>
            <person name="Glavina del Rio T."/>
            <person name="Hammon N."/>
            <person name="Israni S."/>
            <person name="Dalin E."/>
            <person name="Tice H."/>
            <person name="Pitluck S."/>
            <person name="Brettin T."/>
            <person name="Bruce D."/>
            <person name="Han C."/>
            <person name="Tapia R."/>
            <person name="Saunders E."/>
            <person name="Gilna P."/>
            <person name="Schmutz J."/>
            <person name="Larimer F."/>
            <person name="Land M."/>
            <person name="Kyrpides N."/>
            <person name="Anderson I."/>
            <person name="Richardson P."/>
        </authorList>
    </citation>
    <scope>NUCLEOTIDE SEQUENCE [LARGE SCALE GENOMIC DNA]</scope>
    <source>
        <strain evidence="2">KT / ATCC 51484 / DSM 6875</strain>
    </source>
</reference>
<dbReference type="EMBL" id="CP000284">
    <property type="protein sequence ID" value="ABE50988.1"/>
    <property type="molecule type" value="Genomic_DNA"/>
</dbReference>
<organism evidence="1 2">
    <name type="scientific">Methylobacillus flagellatus (strain ATCC 51484 / DSM 6875 / VKM B-1610 / KT)</name>
    <dbReference type="NCBI Taxonomy" id="265072"/>
    <lineage>
        <taxon>Bacteria</taxon>
        <taxon>Pseudomonadati</taxon>
        <taxon>Pseudomonadota</taxon>
        <taxon>Betaproteobacteria</taxon>
        <taxon>Nitrosomonadales</taxon>
        <taxon>Methylophilaceae</taxon>
        <taxon>Methylobacillus</taxon>
    </lineage>
</organism>
<evidence type="ECO:0000313" key="1">
    <source>
        <dbReference type="EMBL" id="ABE50988.1"/>
    </source>
</evidence>
<dbReference type="STRING" id="265072.Mfla_2725"/>
<evidence type="ECO:0000313" key="2">
    <source>
        <dbReference type="Proteomes" id="UP000002440"/>
    </source>
</evidence>
<dbReference type="Proteomes" id="UP000002440">
    <property type="component" value="Chromosome"/>
</dbReference>
<keyword evidence="2" id="KW-1185">Reference proteome</keyword>
<protein>
    <submittedName>
        <fullName evidence="1">Uncharacterized protein</fullName>
    </submittedName>
</protein>
<dbReference type="KEGG" id="mfa:Mfla_2725"/>
<dbReference type="OrthoDB" id="39583at32003"/>
<proteinExistence type="predicted"/>
<name>Q1GXP9_METFK</name>